<dbReference type="Pfam" id="PF02391">
    <property type="entry name" value="MoaE"/>
    <property type="match status" value="1"/>
</dbReference>
<evidence type="ECO:0000256" key="10">
    <source>
        <dbReference type="ARBA" id="ARBA00030781"/>
    </source>
</evidence>
<comment type="subunit">
    <text evidence="7">Heterotetramer of 2 MoaD subunits and 2 MoaE subunits. Also stable as homodimer. The enzyme changes between these two forms during catalysis.</text>
</comment>
<dbReference type="Gene3D" id="3.90.1170.40">
    <property type="entry name" value="Molybdopterin biosynthesis MoaE subunit"/>
    <property type="match status" value="1"/>
</dbReference>
<protein>
    <recommendedName>
        <fullName evidence="4">Molybdopterin synthase catalytic subunit</fullName>
        <ecNumber evidence="3">2.8.1.12</ecNumber>
    </recommendedName>
    <alternativeName>
        <fullName evidence="10">MPT synthase subunit 2</fullName>
    </alternativeName>
    <alternativeName>
        <fullName evidence="8">Molybdenum cofactor biosynthesis protein E</fullName>
    </alternativeName>
    <alternativeName>
        <fullName evidence="9">Molybdopterin-converting factor large subunit</fullName>
    </alternativeName>
    <alternativeName>
        <fullName evidence="11">Molybdopterin-converting factor subunit 2</fullName>
    </alternativeName>
</protein>
<keyword evidence="14" id="KW-1185">Reference proteome</keyword>
<evidence type="ECO:0000256" key="7">
    <source>
        <dbReference type="ARBA" id="ARBA00026066"/>
    </source>
</evidence>
<evidence type="ECO:0000256" key="12">
    <source>
        <dbReference type="ARBA" id="ARBA00049878"/>
    </source>
</evidence>
<evidence type="ECO:0000256" key="1">
    <source>
        <dbReference type="ARBA" id="ARBA00005046"/>
    </source>
</evidence>
<evidence type="ECO:0000256" key="4">
    <source>
        <dbReference type="ARBA" id="ARBA00013858"/>
    </source>
</evidence>
<dbReference type="PANTHER" id="PTHR23404">
    <property type="entry name" value="MOLYBDOPTERIN SYNTHASE RELATED"/>
    <property type="match status" value="1"/>
</dbReference>
<evidence type="ECO:0000256" key="11">
    <source>
        <dbReference type="ARBA" id="ARBA00032474"/>
    </source>
</evidence>
<comment type="function">
    <text evidence="6">Converts molybdopterin precursor Z into molybdopterin. This requires the incorporation of two sulfur atoms into precursor Z to generate a dithiolene group. The sulfur is provided by MoaD.</text>
</comment>
<evidence type="ECO:0000256" key="6">
    <source>
        <dbReference type="ARBA" id="ARBA00025448"/>
    </source>
</evidence>
<evidence type="ECO:0000256" key="3">
    <source>
        <dbReference type="ARBA" id="ARBA00011950"/>
    </source>
</evidence>
<keyword evidence="5" id="KW-0501">Molybdenum cofactor biosynthesis</keyword>
<dbReference type="InterPro" id="IPR036563">
    <property type="entry name" value="MoaE_sf"/>
</dbReference>
<reference evidence="13" key="1">
    <citation type="journal article" date="2022" name="Toxins">
        <title>Genomic Analysis of Sphingopyxis sp. USTB-05 for Biodegrading Cyanobacterial Hepatotoxins.</title>
        <authorList>
            <person name="Liu C."/>
            <person name="Xu Q."/>
            <person name="Zhao Z."/>
            <person name="Zhang H."/>
            <person name="Liu X."/>
            <person name="Yin C."/>
            <person name="Liu Y."/>
            <person name="Yan H."/>
        </authorList>
    </citation>
    <scope>NUCLEOTIDE SEQUENCE</scope>
    <source>
        <strain evidence="13">NBD5</strain>
    </source>
</reference>
<comment type="catalytic activity">
    <reaction evidence="12">
        <text>2 [molybdopterin-synthase sulfur-carrier protein]-C-terminal-Gly-aminoethanethioate + cyclic pyranopterin phosphate + H2O = molybdopterin + 2 [molybdopterin-synthase sulfur-carrier protein]-C-terminal Gly-Gly + 2 H(+)</text>
        <dbReference type="Rhea" id="RHEA:26333"/>
        <dbReference type="Rhea" id="RHEA-COMP:12202"/>
        <dbReference type="Rhea" id="RHEA-COMP:19907"/>
        <dbReference type="ChEBI" id="CHEBI:15377"/>
        <dbReference type="ChEBI" id="CHEBI:15378"/>
        <dbReference type="ChEBI" id="CHEBI:58698"/>
        <dbReference type="ChEBI" id="CHEBI:59648"/>
        <dbReference type="ChEBI" id="CHEBI:90778"/>
        <dbReference type="ChEBI" id="CHEBI:232372"/>
        <dbReference type="EC" id="2.8.1.12"/>
    </reaction>
</comment>
<comment type="similarity">
    <text evidence="2">Belongs to the MoaE family.</text>
</comment>
<dbReference type="InterPro" id="IPR003448">
    <property type="entry name" value="Mopterin_biosynth_MoaE"/>
</dbReference>
<accession>A0ABY4X3F0</accession>
<name>A0ABY4X3F0_9SPHN</name>
<proteinExistence type="inferred from homology"/>
<dbReference type="RefSeq" id="WP_252165198.1">
    <property type="nucleotide sequence ID" value="NZ_CP084930.1"/>
</dbReference>
<evidence type="ECO:0000256" key="9">
    <source>
        <dbReference type="ARBA" id="ARBA00030407"/>
    </source>
</evidence>
<gene>
    <name evidence="13" type="ORF">LHA26_08500</name>
</gene>
<sequence length="149" mass="15857">MSLRVAAQEADFDVGAELARLESLGGGGVASFTGVVRGGDGLAALYLETHPAMAVRQLEAIGAEAMARWSLLGATLLHRHGRLAPGARIVLVATAARHRAAALEACAFLIDWAKTRAPFWKQEIGADGGTRWIEARAEDDSAAARWLRR</sequence>
<evidence type="ECO:0000256" key="8">
    <source>
        <dbReference type="ARBA" id="ARBA00029745"/>
    </source>
</evidence>
<dbReference type="CDD" id="cd00756">
    <property type="entry name" value="MoaE"/>
    <property type="match status" value="1"/>
</dbReference>
<comment type="pathway">
    <text evidence="1">Cofactor biosynthesis; molybdopterin biosynthesis.</text>
</comment>
<organism evidence="13 14">
    <name type="scientific">Sphingomonas morindae</name>
    <dbReference type="NCBI Taxonomy" id="1541170"/>
    <lineage>
        <taxon>Bacteria</taxon>
        <taxon>Pseudomonadati</taxon>
        <taxon>Pseudomonadota</taxon>
        <taxon>Alphaproteobacteria</taxon>
        <taxon>Sphingomonadales</taxon>
        <taxon>Sphingomonadaceae</taxon>
        <taxon>Sphingomonas</taxon>
    </lineage>
</organism>
<dbReference type="SUPFAM" id="SSF54690">
    <property type="entry name" value="Molybdopterin synthase subunit MoaE"/>
    <property type="match status" value="1"/>
</dbReference>
<dbReference type="Proteomes" id="UP001056937">
    <property type="component" value="Chromosome 1"/>
</dbReference>
<evidence type="ECO:0000256" key="2">
    <source>
        <dbReference type="ARBA" id="ARBA00005426"/>
    </source>
</evidence>
<dbReference type="EC" id="2.8.1.12" evidence="3"/>
<dbReference type="EMBL" id="CP084930">
    <property type="protein sequence ID" value="USI71385.1"/>
    <property type="molecule type" value="Genomic_DNA"/>
</dbReference>
<evidence type="ECO:0000256" key="5">
    <source>
        <dbReference type="ARBA" id="ARBA00023150"/>
    </source>
</evidence>
<evidence type="ECO:0000313" key="14">
    <source>
        <dbReference type="Proteomes" id="UP001056937"/>
    </source>
</evidence>
<evidence type="ECO:0000313" key="13">
    <source>
        <dbReference type="EMBL" id="USI71385.1"/>
    </source>
</evidence>